<proteinExistence type="predicted"/>
<organism evidence="9 10">
    <name type="scientific">Cinclus mexicanus</name>
    <name type="common">American dipper</name>
    <dbReference type="NCBI Taxonomy" id="161649"/>
    <lineage>
        <taxon>Eukaryota</taxon>
        <taxon>Metazoa</taxon>
        <taxon>Chordata</taxon>
        <taxon>Craniata</taxon>
        <taxon>Vertebrata</taxon>
        <taxon>Euteleostomi</taxon>
        <taxon>Archelosauria</taxon>
        <taxon>Archosauria</taxon>
        <taxon>Dinosauria</taxon>
        <taxon>Saurischia</taxon>
        <taxon>Theropoda</taxon>
        <taxon>Coelurosauria</taxon>
        <taxon>Aves</taxon>
        <taxon>Neognathae</taxon>
        <taxon>Neoaves</taxon>
        <taxon>Telluraves</taxon>
        <taxon>Australaves</taxon>
        <taxon>Passeriformes</taxon>
        <taxon>Cinclidae</taxon>
        <taxon>Cinclus</taxon>
    </lineage>
</organism>
<dbReference type="GO" id="GO:0005615">
    <property type="term" value="C:extracellular space"/>
    <property type="evidence" value="ECO:0007669"/>
    <property type="project" value="TreeGrafter"/>
</dbReference>
<evidence type="ECO:0000313" key="10">
    <source>
        <dbReference type="Proteomes" id="UP000590623"/>
    </source>
</evidence>
<evidence type="ECO:0000256" key="6">
    <source>
        <dbReference type="ARBA" id="ARBA00023180"/>
    </source>
</evidence>
<dbReference type="PRINTS" id="PR00258">
    <property type="entry name" value="SPERACTRCPTR"/>
</dbReference>
<dbReference type="GO" id="GO:0031638">
    <property type="term" value="P:zymogen activation"/>
    <property type="evidence" value="ECO:0007669"/>
    <property type="project" value="TreeGrafter"/>
</dbReference>
<dbReference type="OrthoDB" id="536948at2759"/>
<comment type="caution">
    <text evidence="9">The sequence shown here is derived from an EMBL/GenBank/DDBJ whole genome shotgun (WGS) entry which is preliminary data.</text>
</comment>
<feature type="non-terminal residue" evidence="9">
    <location>
        <position position="173"/>
    </location>
</feature>
<dbReference type="SMART" id="SM00202">
    <property type="entry name" value="SR"/>
    <property type="match status" value="1"/>
</dbReference>
<evidence type="ECO:0000256" key="5">
    <source>
        <dbReference type="ARBA" id="ARBA00023157"/>
    </source>
</evidence>
<dbReference type="EMBL" id="VWYM01008094">
    <property type="protein sequence ID" value="NXR20346.1"/>
    <property type="molecule type" value="Genomic_DNA"/>
</dbReference>
<reference evidence="9 10" key="1">
    <citation type="submission" date="2019-09" db="EMBL/GenBank/DDBJ databases">
        <title>Bird 10,000 Genomes (B10K) Project - Family phase.</title>
        <authorList>
            <person name="Zhang G."/>
        </authorList>
    </citation>
    <scope>NUCLEOTIDE SEQUENCE [LARGE SCALE GENOMIC DNA]</scope>
    <source>
        <strain evidence="9">B10K-DU-001-77</strain>
        <tissue evidence="9">Muscle</tissue>
    </source>
</reference>
<dbReference type="PROSITE" id="PS50287">
    <property type="entry name" value="SRCR_2"/>
    <property type="match status" value="2"/>
</dbReference>
<evidence type="ECO:0000313" key="9">
    <source>
        <dbReference type="EMBL" id="NXR20346.1"/>
    </source>
</evidence>
<feature type="non-terminal residue" evidence="9">
    <location>
        <position position="1"/>
    </location>
</feature>
<dbReference type="Gene3D" id="3.10.250.10">
    <property type="entry name" value="SRCR-like domain"/>
    <property type="match status" value="2"/>
</dbReference>
<dbReference type="FunFam" id="3.10.250.10:FF:000004">
    <property type="entry name" value="Scavenger receptor cysteine-rich type 1 protein M130"/>
    <property type="match status" value="1"/>
</dbReference>
<keyword evidence="2" id="KW-0964">Secreted</keyword>
<accession>A0A7L2JDD3</accession>
<dbReference type="SUPFAM" id="SSF56487">
    <property type="entry name" value="SRCR-like"/>
    <property type="match status" value="2"/>
</dbReference>
<dbReference type="InterPro" id="IPR001190">
    <property type="entry name" value="SRCR"/>
</dbReference>
<dbReference type="Proteomes" id="UP000590623">
    <property type="component" value="Unassembled WGS sequence"/>
</dbReference>
<dbReference type="AlphaFoldDB" id="A0A7L2JDD3"/>
<dbReference type="Pfam" id="PF00530">
    <property type="entry name" value="SRCR"/>
    <property type="match status" value="2"/>
</dbReference>
<name>A0A7L2JDD3_CINMU</name>
<dbReference type="InterPro" id="IPR036772">
    <property type="entry name" value="SRCR-like_dom_sf"/>
</dbReference>
<feature type="domain" description="SRCR" evidence="8">
    <location>
        <begin position="1"/>
        <end position="97"/>
    </location>
</feature>
<dbReference type="PROSITE" id="PS00420">
    <property type="entry name" value="SRCR_1"/>
    <property type="match status" value="1"/>
</dbReference>
<dbReference type="PANTHER" id="PTHR48071:SF15">
    <property type="entry name" value="SRCR DOMAIN-CONTAINING PROTEIN"/>
    <property type="match status" value="1"/>
</dbReference>
<evidence type="ECO:0000256" key="4">
    <source>
        <dbReference type="ARBA" id="ARBA00022737"/>
    </source>
</evidence>
<dbReference type="GO" id="GO:0004252">
    <property type="term" value="F:serine-type endopeptidase activity"/>
    <property type="evidence" value="ECO:0007669"/>
    <property type="project" value="TreeGrafter"/>
</dbReference>
<feature type="disulfide bond" evidence="7">
    <location>
        <begin position="66"/>
        <end position="76"/>
    </location>
</feature>
<keyword evidence="5 7" id="KW-1015">Disulfide bond</keyword>
<keyword evidence="10" id="KW-1185">Reference proteome</keyword>
<protein>
    <submittedName>
        <fullName evidence="9">DMBT1 protein</fullName>
    </submittedName>
</protein>
<keyword evidence="3" id="KW-0732">Signal</keyword>
<evidence type="ECO:0000256" key="7">
    <source>
        <dbReference type="PROSITE-ProRule" id="PRU00196"/>
    </source>
</evidence>
<keyword evidence="4" id="KW-0677">Repeat</keyword>
<feature type="domain" description="SRCR" evidence="8">
    <location>
        <begin position="129"/>
        <end position="173"/>
    </location>
</feature>
<evidence type="ECO:0000259" key="8">
    <source>
        <dbReference type="PROSITE" id="PS50287"/>
    </source>
</evidence>
<comment type="caution">
    <text evidence="7">Lacks conserved residue(s) required for the propagation of feature annotation.</text>
</comment>
<gene>
    <name evidence="9" type="primary">Dmbt1_2</name>
    <name evidence="9" type="ORF">CINMEX_R12525</name>
</gene>
<sequence>RCAGRVELLHLGRWAGVCGHTWGPREAQVVCRYLGCGTPLAAPPGHTPGDAPGHTPGQVWLEQVSCEGTESDLSQCRAGPWQERTCAQGSVANVTCSGDSHLSPNPTCSLFSPVLTCPPGSGLADLTHLRLAEGPHRCAGRVQVLHEGRWGGVCGLTWALPAADVTCRYLGCG</sequence>
<evidence type="ECO:0000256" key="2">
    <source>
        <dbReference type="ARBA" id="ARBA00022525"/>
    </source>
</evidence>
<evidence type="ECO:0000256" key="3">
    <source>
        <dbReference type="ARBA" id="ARBA00022729"/>
    </source>
</evidence>
<comment type="subcellular location">
    <subcellularLocation>
        <location evidence="1">Secreted</location>
    </subcellularLocation>
</comment>
<evidence type="ECO:0000256" key="1">
    <source>
        <dbReference type="ARBA" id="ARBA00004613"/>
    </source>
</evidence>
<dbReference type="GO" id="GO:0005886">
    <property type="term" value="C:plasma membrane"/>
    <property type="evidence" value="ECO:0007669"/>
    <property type="project" value="TreeGrafter"/>
</dbReference>
<dbReference type="PANTHER" id="PTHR48071">
    <property type="entry name" value="SRCR DOMAIN-CONTAINING PROTEIN"/>
    <property type="match status" value="1"/>
</dbReference>
<keyword evidence="6" id="KW-0325">Glycoprotein</keyword>